<dbReference type="RefSeq" id="WP_157565027.1">
    <property type="nucleotide sequence ID" value="NZ_WQKZ01000002.1"/>
</dbReference>
<organism evidence="2 3">
    <name type="scientific">Hymenobacter ginkgonis</name>
    <dbReference type="NCBI Taxonomy" id="2682976"/>
    <lineage>
        <taxon>Bacteria</taxon>
        <taxon>Pseudomonadati</taxon>
        <taxon>Bacteroidota</taxon>
        <taxon>Cytophagia</taxon>
        <taxon>Cytophagales</taxon>
        <taxon>Hymenobacteraceae</taxon>
        <taxon>Hymenobacter</taxon>
    </lineage>
</organism>
<dbReference type="AlphaFoldDB" id="A0A7K1TEG4"/>
<dbReference type="Gene3D" id="1.20.1260.10">
    <property type="match status" value="1"/>
</dbReference>
<evidence type="ECO:0000256" key="1">
    <source>
        <dbReference type="SAM" id="MobiDB-lite"/>
    </source>
</evidence>
<name>A0A7K1TEG4_9BACT</name>
<protein>
    <submittedName>
        <fullName evidence="2">Ferritin-like domain-containing protein</fullName>
    </submittedName>
</protein>
<dbReference type="InterPro" id="IPR009078">
    <property type="entry name" value="Ferritin-like_SF"/>
</dbReference>
<dbReference type="InterPro" id="IPR012347">
    <property type="entry name" value="Ferritin-like"/>
</dbReference>
<proteinExistence type="predicted"/>
<reference evidence="2 3" key="1">
    <citation type="submission" date="2019-12" db="EMBL/GenBank/DDBJ databases">
        <title>Hymenobacter sp. HMF4947 Genome sequencing and assembly.</title>
        <authorList>
            <person name="Kang H."/>
            <person name="Cha I."/>
            <person name="Kim H."/>
            <person name="Joh K."/>
        </authorList>
    </citation>
    <scope>NUCLEOTIDE SEQUENCE [LARGE SCALE GENOMIC DNA]</scope>
    <source>
        <strain evidence="2 3">HMF4947</strain>
    </source>
</reference>
<accession>A0A7K1TEG4</accession>
<feature type="compositionally biased region" description="Low complexity" evidence="1">
    <location>
        <begin position="230"/>
        <end position="244"/>
    </location>
</feature>
<dbReference type="EMBL" id="WQKZ01000002">
    <property type="protein sequence ID" value="MVN76790.1"/>
    <property type="molecule type" value="Genomic_DNA"/>
</dbReference>
<feature type="region of interest" description="Disordered" evidence="1">
    <location>
        <begin position="230"/>
        <end position="265"/>
    </location>
</feature>
<dbReference type="SUPFAM" id="SSF47240">
    <property type="entry name" value="Ferritin-like"/>
    <property type="match status" value="1"/>
</dbReference>
<sequence length="352" mass="36349">MNIFEIISEIEKVDPEVYDRLDSRRSIFKHMSGLGQKLTAAAVPLAFGAVLNKAYAQTTAAPGVVDVLNFALRLEYLESTFYNLGLGTIGATATAAQTTFRSGFSTTNLASLDIIRLDESNHVSALIATITALGGTPIAAPNRTPNALGVTGDFDFTGGKGTGTGPFAGIFTTPATFLAVAQALEDTGVRAYKGGAPYLMSNKDVLTAALNIHSVEARHASRLRTMRRAGAANNTASAVAPTNSGTNEADRSASPKSWISGNDNGGPAPAVTAPVYGAGTAPAYTPTTLSAPVFPAENNVIQGGVTLSATTLTATANFPTLSYSEAFDEPLDVPTVLTIAKTFAVTGSTFFG</sequence>
<evidence type="ECO:0000313" key="3">
    <source>
        <dbReference type="Proteomes" id="UP000441336"/>
    </source>
</evidence>
<dbReference type="Pfam" id="PF13668">
    <property type="entry name" value="Ferritin_2"/>
    <property type="match status" value="1"/>
</dbReference>
<dbReference type="Proteomes" id="UP000441336">
    <property type="component" value="Unassembled WGS sequence"/>
</dbReference>
<evidence type="ECO:0000313" key="2">
    <source>
        <dbReference type="EMBL" id="MVN76790.1"/>
    </source>
</evidence>
<comment type="caution">
    <text evidence="2">The sequence shown here is derived from an EMBL/GenBank/DDBJ whole genome shotgun (WGS) entry which is preliminary data.</text>
</comment>
<keyword evidence="3" id="KW-1185">Reference proteome</keyword>
<gene>
    <name evidence="2" type="ORF">GO988_10695</name>
</gene>